<evidence type="ECO:0000256" key="1">
    <source>
        <dbReference type="ARBA" id="ARBA00023002"/>
    </source>
</evidence>
<evidence type="ECO:0000313" key="4">
    <source>
        <dbReference type="Proteomes" id="UP000586042"/>
    </source>
</evidence>
<name>A0A7Y6ICF3_9ACTN</name>
<dbReference type="InterPro" id="IPR006076">
    <property type="entry name" value="FAD-dep_OxRdtase"/>
</dbReference>
<evidence type="ECO:0000313" key="3">
    <source>
        <dbReference type="EMBL" id="NUW35655.1"/>
    </source>
</evidence>
<protein>
    <submittedName>
        <fullName evidence="3">FAD-binding oxidoreductase</fullName>
    </submittedName>
</protein>
<keyword evidence="1" id="KW-0560">Oxidoreductase</keyword>
<dbReference type="Gene3D" id="3.30.9.10">
    <property type="entry name" value="D-Amino Acid Oxidase, subunit A, domain 2"/>
    <property type="match status" value="1"/>
</dbReference>
<dbReference type="RefSeq" id="WP_175593103.1">
    <property type="nucleotide sequence ID" value="NZ_JABWGN010000012.1"/>
</dbReference>
<keyword evidence="4" id="KW-1185">Reference proteome</keyword>
<dbReference type="SUPFAM" id="SSF51905">
    <property type="entry name" value="FAD/NAD(P)-binding domain"/>
    <property type="match status" value="1"/>
</dbReference>
<sequence>MPGRRTDVVVIGSGVIGASVALELARRGRQVTVVDKAGGAGHGSTSASSAVVRFNFSTAAGVATAWEAHFGWKSWAEHLGRDVGPLARYVRCGMAMLDVDVAPRSVYLPLFQNAGIPFEEWTSADLSERIPGIDVGRYWPPKRIDDDEFWAETDTTLGAVYTPDAGFVNDPQLAAQNLAAAARAHGAEFRFHTSVRGIERAHGRVTAVTLADGSRISCGVVVNAAGPWSTRINELASVGSDFTVGCRPLRQEVAHVAAPVGFGVGPGADNRAGICVADMDLGIYLRGEAGGGLLVGGTEPECDPLQWVDDPDAVTAHPTTAVFEAQVTRAARRLPALEIPNRARGVVGVYDVADDWTPIYDRTELDGFYVAMGTSGNQFKNAPVVGKFLAAIIEQTENGVDHDERPVRFVGEHTGLAVDLSAFSRKRPRGTENSGTVLG</sequence>
<dbReference type="GO" id="GO:0005737">
    <property type="term" value="C:cytoplasm"/>
    <property type="evidence" value="ECO:0007669"/>
    <property type="project" value="TreeGrafter"/>
</dbReference>
<organism evidence="3 4">
    <name type="scientific">Nonomuraea montanisoli</name>
    <dbReference type="NCBI Taxonomy" id="2741721"/>
    <lineage>
        <taxon>Bacteria</taxon>
        <taxon>Bacillati</taxon>
        <taxon>Actinomycetota</taxon>
        <taxon>Actinomycetes</taxon>
        <taxon>Streptosporangiales</taxon>
        <taxon>Streptosporangiaceae</taxon>
        <taxon>Nonomuraea</taxon>
    </lineage>
</organism>
<proteinExistence type="predicted"/>
<gene>
    <name evidence="3" type="ORF">HTZ77_30125</name>
</gene>
<dbReference type="AlphaFoldDB" id="A0A7Y6ICF3"/>
<dbReference type="GO" id="GO:0016491">
    <property type="term" value="F:oxidoreductase activity"/>
    <property type="evidence" value="ECO:0007669"/>
    <property type="project" value="UniProtKB-KW"/>
</dbReference>
<dbReference type="InterPro" id="IPR036188">
    <property type="entry name" value="FAD/NAD-bd_sf"/>
</dbReference>
<evidence type="ECO:0000259" key="2">
    <source>
        <dbReference type="Pfam" id="PF01266"/>
    </source>
</evidence>
<feature type="domain" description="FAD dependent oxidoreductase" evidence="2">
    <location>
        <begin position="7"/>
        <end position="391"/>
    </location>
</feature>
<dbReference type="Proteomes" id="UP000586042">
    <property type="component" value="Unassembled WGS sequence"/>
</dbReference>
<dbReference type="PANTHER" id="PTHR13847">
    <property type="entry name" value="SARCOSINE DEHYDROGENASE-RELATED"/>
    <property type="match status" value="1"/>
</dbReference>
<dbReference type="Pfam" id="PF01266">
    <property type="entry name" value="DAO"/>
    <property type="match status" value="1"/>
</dbReference>
<dbReference type="EMBL" id="JABWGN010000012">
    <property type="protein sequence ID" value="NUW35655.1"/>
    <property type="molecule type" value="Genomic_DNA"/>
</dbReference>
<dbReference type="Gene3D" id="3.50.50.60">
    <property type="entry name" value="FAD/NAD(P)-binding domain"/>
    <property type="match status" value="1"/>
</dbReference>
<reference evidence="3 4" key="1">
    <citation type="submission" date="2020-06" db="EMBL/GenBank/DDBJ databases">
        <title>Nonomuraea sp. SMC257, a novel actinomycete isolated from soil.</title>
        <authorList>
            <person name="Chanama M."/>
        </authorList>
    </citation>
    <scope>NUCLEOTIDE SEQUENCE [LARGE SCALE GENOMIC DNA]</scope>
    <source>
        <strain evidence="3 4">SMC257</strain>
    </source>
</reference>
<dbReference type="PANTHER" id="PTHR13847:SF287">
    <property type="entry name" value="FAD-DEPENDENT OXIDOREDUCTASE DOMAIN-CONTAINING PROTEIN 1"/>
    <property type="match status" value="1"/>
</dbReference>
<accession>A0A7Y6ICF3</accession>
<comment type="caution">
    <text evidence="3">The sequence shown here is derived from an EMBL/GenBank/DDBJ whole genome shotgun (WGS) entry which is preliminary data.</text>
</comment>